<dbReference type="InterPro" id="IPR002524">
    <property type="entry name" value="Cation_efflux"/>
</dbReference>
<keyword evidence="4 7" id="KW-0812">Transmembrane</keyword>
<dbReference type="Pfam" id="PF01545">
    <property type="entry name" value="Cation_efflux"/>
    <property type="match status" value="1"/>
</dbReference>
<dbReference type="PANTHER" id="PTHR43840">
    <property type="entry name" value="MITOCHONDRIAL METAL TRANSPORTER 1-RELATED"/>
    <property type="match status" value="1"/>
</dbReference>
<dbReference type="RefSeq" id="WP_022921952.1">
    <property type="nucleotide sequence ID" value="NZ_BMLB01000006.1"/>
</dbReference>
<evidence type="ECO:0000313" key="10">
    <source>
        <dbReference type="Proteomes" id="UP000662111"/>
    </source>
</evidence>
<feature type="transmembrane region" description="Helical" evidence="7">
    <location>
        <begin position="55"/>
        <end position="74"/>
    </location>
</feature>
<reference evidence="10" key="1">
    <citation type="journal article" date="2019" name="Int. J. Syst. Evol. Microbiol.">
        <title>The Global Catalogue of Microorganisms (GCM) 10K type strain sequencing project: providing services to taxonomists for standard genome sequencing and annotation.</title>
        <authorList>
            <consortium name="The Broad Institute Genomics Platform"/>
            <consortium name="The Broad Institute Genome Sequencing Center for Infectious Disease"/>
            <person name="Wu L."/>
            <person name="Ma J."/>
        </authorList>
    </citation>
    <scope>NUCLEOTIDE SEQUENCE [LARGE SCALE GENOMIC DNA]</scope>
    <source>
        <strain evidence="10">CGMCC 1.5362</strain>
    </source>
</reference>
<dbReference type="SUPFAM" id="SSF161111">
    <property type="entry name" value="Cation efflux protein transmembrane domain-like"/>
    <property type="match status" value="1"/>
</dbReference>
<comment type="similarity">
    <text evidence="2">Belongs to the cation diffusion facilitator (CDF) transporter (TC 2.A.4) family.</text>
</comment>
<keyword evidence="5 7" id="KW-1133">Transmembrane helix</keyword>
<name>A0ABQ2FCY7_9MICO</name>
<evidence type="ECO:0000256" key="5">
    <source>
        <dbReference type="ARBA" id="ARBA00022989"/>
    </source>
</evidence>
<evidence type="ECO:0000256" key="4">
    <source>
        <dbReference type="ARBA" id="ARBA00022692"/>
    </source>
</evidence>
<keyword evidence="10" id="KW-1185">Reference proteome</keyword>
<evidence type="ECO:0000313" key="9">
    <source>
        <dbReference type="EMBL" id="GGK76885.1"/>
    </source>
</evidence>
<evidence type="ECO:0000256" key="6">
    <source>
        <dbReference type="ARBA" id="ARBA00023136"/>
    </source>
</evidence>
<protein>
    <submittedName>
        <fullName evidence="9">Cobalt transporter</fullName>
    </submittedName>
</protein>
<feature type="transmembrane region" description="Helical" evidence="7">
    <location>
        <begin position="30"/>
        <end position="49"/>
    </location>
</feature>
<dbReference type="NCBIfam" id="TIGR01297">
    <property type="entry name" value="CDF"/>
    <property type="match status" value="1"/>
</dbReference>
<feature type="transmembrane region" description="Helical" evidence="7">
    <location>
        <begin position="133"/>
        <end position="157"/>
    </location>
</feature>
<proteinExistence type="inferred from homology"/>
<keyword evidence="6 7" id="KW-0472">Membrane</keyword>
<evidence type="ECO:0000259" key="8">
    <source>
        <dbReference type="Pfam" id="PF01545"/>
    </source>
</evidence>
<sequence length="327" mass="36409">MSERRRTHFGDTELPEDLQHVLRRARRLEWVTLAFLATAIALLYLVMGSSQAMKAAWLEDMLSLIPPIAFLVGARFAQVRPDRRYPFGRHRSVAVGHLLAGAALVTMGLFLVYDSGSALVKAEHPPIGTMRILGWTVWAGWPMVAVLAYTLVVPVILGRLKLPLAEQLHDKVLYADADMNKADWMTAAGAIVGVLGIGVGLWWLDGVMALLISASILRDGFGNITSAVAGLMDRTAQTVDMTEEHPLVRQVQDYLDSRPWIDRHHTRVRDMGHVFHVEVRFVPAGGRVDLARIDQTVEDLRAMDWKLDDITVAPVRSLREGETQTAR</sequence>
<dbReference type="PANTHER" id="PTHR43840:SF15">
    <property type="entry name" value="MITOCHONDRIAL METAL TRANSPORTER 1-RELATED"/>
    <property type="match status" value="1"/>
</dbReference>
<feature type="transmembrane region" description="Helical" evidence="7">
    <location>
        <begin position="94"/>
        <end position="113"/>
    </location>
</feature>
<evidence type="ECO:0000256" key="3">
    <source>
        <dbReference type="ARBA" id="ARBA00022448"/>
    </source>
</evidence>
<dbReference type="Proteomes" id="UP000662111">
    <property type="component" value="Unassembled WGS sequence"/>
</dbReference>
<dbReference type="InterPro" id="IPR050291">
    <property type="entry name" value="CDF_Transporter"/>
</dbReference>
<organism evidence="9 10">
    <name type="scientific">Ornithinimicrobium pekingense</name>
    <dbReference type="NCBI Taxonomy" id="384677"/>
    <lineage>
        <taxon>Bacteria</taxon>
        <taxon>Bacillati</taxon>
        <taxon>Actinomycetota</taxon>
        <taxon>Actinomycetes</taxon>
        <taxon>Micrococcales</taxon>
        <taxon>Ornithinimicrobiaceae</taxon>
        <taxon>Ornithinimicrobium</taxon>
    </lineage>
</organism>
<evidence type="ECO:0000256" key="1">
    <source>
        <dbReference type="ARBA" id="ARBA00004141"/>
    </source>
</evidence>
<comment type="subcellular location">
    <subcellularLocation>
        <location evidence="1">Membrane</location>
        <topology evidence="1">Multi-pass membrane protein</topology>
    </subcellularLocation>
</comment>
<feature type="transmembrane region" description="Helical" evidence="7">
    <location>
        <begin position="184"/>
        <end position="204"/>
    </location>
</feature>
<evidence type="ECO:0000256" key="7">
    <source>
        <dbReference type="SAM" id="Phobius"/>
    </source>
</evidence>
<gene>
    <name evidence="9" type="ORF">GCM10011509_26820</name>
</gene>
<accession>A0ABQ2FCY7</accession>
<dbReference type="InterPro" id="IPR027469">
    <property type="entry name" value="Cation_efflux_TMD_sf"/>
</dbReference>
<dbReference type="Gene3D" id="1.20.1510.10">
    <property type="entry name" value="Cation efflux protein transmembrane domain"/>
    <property type="match status" value="1"/>
</dbReference>
<dbReference type="EMBL" id="BMLB01000006">
    <property type="protein sequence ID" value="GGK76885.1"/>
    <property type="molecule type" value="Genomic_DNA"/>
</dbReference>
<keyword evidence="3" id="KW-0813">Transport</keyword>
<comment type="caution">
    <text evidence="9">The sequence shown here is derived from an EMBL/GenBank/DDBJ whole genome shotgun (WGS) entry which is preliminary data.</text>
</comment>
<evidence type="ECO:0000256" key="2">
    <source>
        <dbReference type="ARBA" id="ARBA00008114"/>
    </source>
</evidence>
<feature type="domain" description="Cation efflux protein transmembrane" evidence="8">
    <location>
        <begin position="32"/>
        <end position="232"/>
    </location>
</feature>
<dbReference type="InterPro" id="IPR058533">
    <property type="entry name" value="Cation_efflux_TM"/>
</dbReference>